<comment type="subcellular location">
    <subcellularLocation>
        <location evidence="1">Nucleus</location>
        <location evidence="1">Nucleolus</location>
    </subcellularLocation>
</comment>
<reference evidence="6" key="1">
    <citation type="submission" date="2023-07" db="EMBL/GenBank/DDBJ databases">
        <title>A draft genome of Kazachstania heterogenica Y-27499.</title>
        <authorList>
            <person name="Donic C."/>
            <person name="Kralova J.S."/>
            <person name="Fidel L."/>
            <person name="Ben-Dor S."/>
            <person name="Jung S."/>
        </authorList>
    </citation>
    <scope>NUCLEOTIDE SEQUENCE [LARGE SCALE GENOMIC DNA]</scope>
    <source>
        <strain evidence="6">Y27499</strain>
    </source>
</reference>
<name>A0AAN7ZRV5_9SACH</name>
<gene>
    <name evidence="5" type="ORF">RI543_004335</name>
</gene>
<keyword evidence="2" id="KW-0539">Nucleus</keyword>
<dbReference type="GO" id="GO:0003723">
    <property type="term" value="F:RNA binding"/>
    <property type="evidence" value="ECO:0007669"/>
    <property type="project" value="TreeGrafter"/>
</dbReference>
<accession>A0AAN7ZRV5</accession>
<proteinExistence type="predicted"/>
<dbReference type="PANTHER" id="PTHR21686:SF12">
    <property type="entry name" value="DEOXYNUCLEOTIDYLTRANSFERASE TERMINAL-INTERACTING PROTEIN 2"/>
    <property type="match status" value="1"/>
</dbReference>
<dbReference type="PANTHER" id="PTHR21686">
    <property type="entry name" value="DEOXYNUCLEOTIDYLTRANSFERASE TERMINAL-INTERACTING PROTEIN 2"/>
    <property type="match status" value="1"/>
</dbReference>
<evidence type="ECO:0000256" key="2">
    <source>
        <dbReference type="ARBA" id="ARBA00023242"/>
    </source>
</evidence>
<keyword evidence="6" id="KW-1185">Reference proteome</keyword>
<feature type="domain" description="Fcf2 pre-rRNA processing C-terminal" evidence="4">
    <location>
        <begin position="104"/>
        <end position="197"/>
    </location>
</feature>
<dbReference type="InterPro" id="IPR014810">
    <property type="entry name" value="Fcf2_C"/>
</dbReference>
<feature type="region of interest" description="Disordered" evidence="3">
    <location>
        <begin position="67"/>
        <end position="87"/>
    </location>
</feature>
<evidence type="ECO:0000256" key="1">
    <source>
        <dbReference type="ARBA" id="ARBA00004604"/>
    </source>
</evidence>
<organism evidence="5 6">
    <name type="scientific">Arxiozyma heterogenica</name>
    <dbReference type="NCBI Taxonomy" id="278026"/>
    <lineage>
        <taxon>Eukaryota</taxon>
        <taxon>Fungi</taxon>
        <taxon>Dikarya</taxon>
        <taxon>Ascomycota</taxon>
        <taxon>Saccharomycotina</taxon>
        <taxon>Saccharomycetes</taxon>
        <taxon>Saccharomycetales</taxon>
        <taxon>Saccharomycetaceae</taxon>
        <taxon>Arxiozyma</taxon>
    </lineage>
</organism>
<dbReference type="InterPro" id="IPR039883">
    <property type="entry name" value="Fcf2/DNTTIP2"/>
</dbReference>
<dbReference type="Proteomes" id="UP001306508">
    <property type="component" value="Unassembled WGS sequence"/>
</dbReference>
<evidence type="ECO:0000256" key="3">
    <source>
        <dbReference type="SAM" id="MobiDB-lite"/>
    </source>
</evidence>
<evidence type="ECO:0000259" key="4">
    <source>
        <dbReference type="Pfam" id="PF08698"/>
    </source>
</evidence>
<comment type="caution">
    <text evidence="5">The sequence shown here is derived from an EMBL/GenBank/DDBJ whole genome shotgun (WGS) entry which is preliminary data.</text>
</comment>
<protein>
    <recommendedName>
        <fullName evidence="4">Fcf2 pre-rRNA processing C-terminal domain-containing protein</fullName>
    </recommendedName>
</protein>
<dbReference type="AlphaFoldDB" id="A0AAN7ZRV5"/>
<dbReference type="EMBL" id="JAWIZZ010000053">
    <property type="protein sequence ID" value="KAK5778664.1"/>
    <property type="molecule type" value="Genomic_DNA"/>
</dbReference>
<dbReference type="Pfam" id="PF08698">
    <property type="entry name" value="Fcf2"/>
    <property type="match status" value="1"/>
</dbReference>
<evidence type="ECO:0000313" key="6">
    <source>
        <dbReference type="Proteomes" id="UP001306508"/>
    </source>
</evidence>
<dbReference type="GO" id="GO:0005730">
    <property type="term" value="C:nucleolus"/>
    <property type="evidence" value="ECO:0007669"/>
    <property type="project" value="UniProtKB-SubCell"/>
</dbReference>
<evidence type="ECO:0000313" key="5">
    <source>
        <dbReference type="EMBL" id="KAK5778664.1"/>
    </source>
</evidence>
<dbReference type="GO" id="GO:0006396">
    <property type="term" value="P:RNA processing"/>
    <property type="evidence" value="ECO:0007669"/>
    <property type="project" value="TreeGrafter"/>
</dbReference>
<sequence>MSIEEEQTLDALFASLKEVSNKKLTPANELEKNHDSDVLRLDDSKDTEKIFRNIELDLKKLPKLNNDFDQLGSKKANSNDKKPLPTLSTTLLDETKTTQKQNFKSEAKDWFLLPKPSDHMKKQLQRDLLLIKHRAALDPKRHYKKDKWQVPDRFSIGTIMEDKTEFFSSRLTKKQRKSTILESLMADKDTDKYFKRKYSEIQVQKTSGKKSHYKKTKDMRRKF</sequence>